<evidence type="ECO:0000313" key="1">
    <source>
        <dbReference type="EMBL" id="KUI12224.1"/>
    </source>
</evidence>
<proteinExistence type="predicted"/>
<gene>
    <name evidence="1" type="ORF">AU192_19245</name>
</gene>
<keyword evidence="2" id="KW-1185">Reference proteome</keyword>
<evidence type="ECO:0000313" key="2">
    <source>
        <dbReference type="Proteomes" id="UP000053707"/>
    </source>
</evidence>
<accession>A0A117JIN6</accession>
<reference evidence="1 2" key="1">
    <citation type="submission" date="2016-01" db="EMBL/GenBank/DDBJ databases">
        <authorList>
            <consortium name="TB Trials Study Group"/>
            <person name="Sutton G."/>
            <person name="Brinkac L."/>
            <person name="Sanka R."/>
            <person name="Adams M."/>
            <person name="Lau E.L."/>
            <person name="Macaden R."/>
            <person name="Grewal H.M.S."/>
        </authorList>
    </citation>
    <scope>NUCLEOTIDE SEQUENCE [LARGE SCALE GENOMIC DNA]</scope>
    <source>
        <strain evidence="1 2">IS-1744</strain>
    </source>
</reference>
<dbReference type="EMBL" id="LQIR01000034">
    <property type="protein sequence ID" value="KUI12224.1"/>
    <property type="molecule type" value="Genomic_DNA"/>
</dbReference>
<dbReference type="Gene3D" id="3.10.450.50">
    <property type="match status" value="1"/>
</dbReference>
<dbReference type="SUPFAM" id="SSF54427">
    <property type="entry name" value="NTF2-like"/>
    <property type="match status" value="1"/>
</dbReference>
<protein>
    <submittedName>
        <fullName evidence="1">DUF4440 domain-containing protein</fullName>
    </submittedName>
</protein>
<organism evidence="1 2">
    <name type="scientific">Mycobacterium lehmannii</name>
    <dbReference type="NCBI Taxonomy" id="2048550"/>
    <lineage>
        <taxon>Bacteria</taxon>
        <taxon>Bacillati</taxon>
        <taxon>Actinomycetota</taxon>
        <taxon>Actinomycetes</taxon>
        <taxon>Mycobacteriales</taxon>
        <taxon>Mycobacteriaceae</taxon>
        <taxon>Mycobacterium</taxon>
    </lineage>
</organism>
<dbReference type="Proteomes" id="UP000053707">
    <property type="component" value="Unassembled WGS sequence"/>
</dbReference>
<dbReference type="RefSeq" id="WP_064398234.1">
    <property type="nucleotide sequence ID" value="NZ_LQIR01000034.1"/>
</dbReference>
<comment type="caution">
    <text evidence="1">The sequence shown here is derived from an EMBL/GenBank/DDBJ whole genome shotgun (WGS) entry which is preliminary data.</text>
</comment>
<dbReference type="AlphaFoldDB" id="A0A117JIN6"/>
<dbReference type="InterPro" id="IPR032710">
    <property type="entry name" value="NTF2-like_dom_sf"/>
</dbReference>
<name>A0A117JIN6_9MYCO</name>
<sequence length="119" mass="13029">MAMQQSESTAIQRDELPWAVATYLTAHRDGTTALTAFTVDATVTDEGHTYRGHGEIADWLRNAASGYTYRTELVSATRLGGAHLDVLQHLEGDFPGGVAVLHFRFTLDGELISRLVIEP</sequence>